<organism evidence="2">
    <name type="scientific">Theileria annulata</name>
    <dbReference type="NCBI Taxonomy" id="5874"/>
    <lineage>
        <taxon>Eukaryota</taxon>
        <taxon>Sar</taxon>
        <taxon>Alveolata</taxon>
        <taxon>Apicomplexa</taxon>
        <taxon>Aconoidasida</taxon>
        <taxon>Piroplasmida</taxon>
        <taxon>Theileriidae</taxon>
        <taxon>Theileria</taxon>
    </lineage>
</organism>
<protein>
    <submittedName>
        <fullName evidence="2">Uncharacterized protein</fullName>
    </submittedName>
</protein>
<gene>
    <name evidence="2" type="ORF">TAV_000243800</name>
</gene>
<proteinExistence type="predicted"/>
<dbReference type="InterPro" id="IPR056348">
    <property type="entry name" value="Microp_apicomplexa_9"/>
</dbReference>
<name>A0A3B0MYN9_THEAN</name>
<feature type="region of interest" description="Disordered" evidence="1">
    <location>
        <begin position="103"/>
        <end position="141"/>
    </location>
</feature>
<dbReference type="Pfam" id="PF23513">
    <property type="entry name" value="Microp_apicomplexa_9"/>
    <property type="match status" value="1"/>
</dbReference>
<evidence type="ECO:0000313" key="2">
    <source>
        <dbReference type="EMBL" id="SVP92640.1"/>
    </source>
</evidence>
<reference evidence="2" key="1">
    <citation type="submission" date="2018-07" db="EMBL/GenBank/DDBJ databases">
        <authorList>
            <person name="Quirk P.G."/>
            <person name="Krulwich T.A."/>
        </authorList>
    </citation>
    <scope>NUCLEOTIDE SEQUENCE</scope>
    <source>
        <strain evidence="2">Anand</strain>
    </source>
</reference>
<accession>A0A3B0MYN9</accession>
<evidence type="ECO:0000256" key="1">
    <source>
        <dbReference type="SAM" id="MobiDB-lite"/>
    </source>
</evidence>
<dbReference type="EMBL" id="UIVS01000003">
    <property type="protein sequence ID" value="SVP92640.1"/>
    <property type="molecule type" value="Genomic_DNA"/>
</dbReference>
<dbReference type="AlphaFoldDB" id="A0A3B0MYN9"/>
<sequence>MLQIKKDSLFIRCGIAALLYYLPQDFGIFTFLSINHYNNNMRISGKRNIISKEINIENLIYNFMSDHNFTPATYNIYKRNNFTIVLGSNPVTVLGQTDSISTKGTNNTTKDTNGTTNTTNNLTTTNSTEVTTGTIGPSTVTEGKGANFTAIECTPGKGANSTATECTMERELILQPWSVLLLRKPLSGLNNKKLRYEDWITKGTVRITKELSTVRLLELLEQAPLLRERELKKCISKYS</sequence>
<feature type="compositionally biased region" description="Low complexity" evidence="1">
    <location>
        <begin position="103"/>
        <end position="134"/>
    </location>
</feature>